<feature type="coiled-coil region" evidence="1">
    <location>
        <begin position="101"/>
        <end position="149"/>
    </location>
</feature>
<name>A0ABT1W2A1_9PROT</name>
<evidence type="ECO:0000256" key="1">
    <source>
        <dbReference type="SAM" id="Coils"/>
    </source>
</evidence>
<evidence type="ECO:0000256" key="2">
    <source>
        <dbReference type="SAM" id="MobiDB-lite"/>
    </source>
</evidence>
<gene>
    <name evidence="3" type="ORF">NFI88_14925</name>
</gene>
<dbReference type="RefSeq" id="WP_422920882.1">
    <property type="nucleotide sequence ID" value="NZ_JAMZEJ010000009.1"/>
</dbReference>
<evidence type="ECO:0000313" key="3">
    <source>
        <dbReference type="EMBL" id="MCQ8242129.1"/>
    </source>
</evidence>
<dbReference type="Proteomes" id="UP001524547">
    <property type="component" value="Unassembled WGS sequence"/>
</dbReference>
<accession>A0ABT1W2A1</accession>
<proteinExistence type="predicted"/>
<sequence>MSADSFNKTGSGSADEDAVRRALARLGGRNRPARPPAARSNGASTPAGGNRRHRFAQDGEVRVEYAGRSGGNGSGGNAAAGPGFGGMGPQPAVGERLEGAALGLQMELQRERDRRAALEAEMAALQRRCDEMQARLAHAEFALQQARDRAEVAAAPPEPLAAPALRDVPLIIPRAKRKPAADRRPKRAERFPKQKPVKWW</sequence>
<organism evidence="3 4">
    <name type="scientific">Rhizosaccharibacter radicis</name>
    <dbReference type="NCBI Taxonomy" id="2782605"/>
    <lineage>
        <taxon>Bacteria</taxon>
        <taxon>Pseudomonadati</taxon>
        <taxon>Pseudomonadota</taxon>
        <taxon>Alphaproteobacteria</taxon>
        <taxon>Acetobacterales</taxon>
        <taxon>Acetobacteraceae</taxon>
        <taxon>Rhizosaccharibacter</taxon>
    </lineage>
</organism>
<feature type="compositionally biased region" description="Gly residues" evidence="2">
    <location>
        <begin position="68"/>
        <end position="88"/>
    </location>
</feature>
<feature type="compositionally biased region" description="Basic and acidic residues" evidence="2">
    <location>
        <begin position="55"/>
        <end position="65"/>
    </location>
</feature>
<keyword evidence="1" id="KW-0175">Coiled coil</keyword>
<dbReference type="EMBL" id="JAMZEJ010000009">
    <property type="protein sequence ID" value="MCQ8242129.1"/>
    <property type="molecule type" value="Genomic_DNA"/>
</dbReference>
<feature type="region of interest" description="Disordered" evidence="2">
    <location>
        <begin position="172"/>
        <end position="200"/>
    </location>
</feature>
<protein>
    <submittedName>
        <fullName evidence="3">Uncharacterized protein</fullName>
    </submittedName>
</protein>
<feature type="region of interest" description="Disordered" evidence="2">
    <location>
        <begin position="1"/>
        <end position="92"/>
    </location>
</feature>
<feature type="compositionally biased region" description="Polar residues" evidence="2">
    <location>
        <begin position="1"/>
        <end position="12"/>
    </location>
</feature>
<comment type="caution">
    <text evidence="3">The sequence shown here is derived from an EMBL/GenBank/DDBJ whole genome shotgun (WGS) entry which is preliminary data.</text>
</comment>
<reference evidence="3 4" key="1">
    <citation type="submission" date="2022-06" db="EMBL/GenBank/DDBJ databases">
        <title>Rhizosaccharibacter gen. nov. sp. nov. KSS12, endophytic bacteria isolated from sugarcane.</title>
        <authorList>
            <person name="Pitiwittayakul N."/>
        </authorList>
    </citation>
    <scope>NUCLEOTIDE SEQUENCE [LARGE SCALE GENOMIC DNA]</scope>
    <source>
        <strain evidence="3 4">KSS12</strain>
    </source>
</reference>
<feature type="compositionally biased region" description="Basic and acidic residues" evidence="2">
    <location>
        <begin position="179"/>
        <end position="192"/>
    </location>
</feature>
<evidence type="ECO:0000313" key="4">
    <source>
        <dbReference type="Proteomes" id="UP001524547"/>
    </source>
</evidence>
<feature type="compositionally biased region" description="Low complexity" evidence="2">
    <location>
        <begin position="24"/>
        <end position="44"/>
    </location>
</feature>
<keyword evidence="4" id="KW-1185">Reference proteome</keyword>